<evidence type="ECO:0000313" key="3">
    <source>
        <dbReference type="Proteomes" id="UP000002417"/>
    </source>
</evidence>
<protein>
    <recommendedName>
        <fullName evidence="1">NadR/Ttd14 AAA domain-containing protein</fullName>
    </recommendedName>
</protein>
<dbReference type="InterPro" id="IPR038727">
    <property type="entry name" value="NadR/Ttd14_AAA_dom"/>
</dbReference>
<gene>
    <name evidence="2" type="ordered locus">Xaut_0575</name>
</gene>
<feature type="domain" description="NadR/Ttd14 AAA" evidence="1">
    <location>
        <begin position="33"/>
        <end position="194"/>
    </location>
</feature>
<dbReference type="EMBL" id="CP000781">
    <property type="protein sequence ID" value="ABS65831.1"/>
    <property type="molecule type" value="Genomic_DNA"/>
</dbReference>
<reference evidence="2 3" key="1">
    <citation type="submission" date="2007-07" db="EMBL/GenBank/DDBJ databases">
        <title>Complete sequence of chromosome of Xanthobacter autotrophicus Py2.</title>
        <authorList>
            <consortium name="US DOE Joint Genome Institute"/>
            <person name="Copeland A."/>
            <person name="Lucas S."/>
            <person name="Lapidus A."/>
            <person name="Barry K."/>
            <person name="Glavina del Rio T."/>
            <person name="Hammon N."/>
            <person name="Israni S."/>
            <person name="Dalin E."/>
            <person name="Tice H."/>
            <person name="Pitluck S."/>
            <person name="Sims D."/>
            <person name="Brettin T."/>
            <person name="Bruce D."/>
            <person name="Detter J.C."/>
            <person name="Han C."/>
            <person name="Tapia R."/>
            <person name="Brainard J."/>
            <person name="Schmutz J."/>
            <person name="Larimer F."/>
            <person name="Land M."/>
            <person name="Hauser L."/>
            <person name="Kyrpides N."/>
            <person name="Kim E."/>
            <person name="Ensigns S.A."/>
            <person name="Richardson P."/>
        </authorList>
    </citation>
    <scope>NUCLEOTIDE SEQUENCE [LARGE SCALE GENOMIC DNA]</scope>
    <source>
        <strain evidence="3">ATCC BAA-1158 / Py2</strain>
    </source>
</reference>
<accession>A7ICT8</accession>
<dbReference type="HOGENOM" id="CLU_114480_0_0_5"/>
<dbReference type="PhylomeDB" id="A7ICT8"/>
<dbReference type="Gene3D" id="3.40.50.300">
    <property type="entry name" value="P-loop containing nucleotide triphosphate hydrolases"/>
    <property type="match status" value="1"/>
</dbReference>
<dbReference type="Pfam" id="PF13521">
    <property type="entry name" value="AAA_28"/>
    <property type="match status" value="1"/>
</dbReference>
<dbReference type="SUPFAM" id="SSF52540">
    <property type="entry name" value="P-loop containing nucleoside triphosphate hydrolases"/>
    <property type="match status" value="1"/>
</dbReference>
<organism evidence="2 3">
    <name type="scientific">Xanthobacter autotrophicus (strain ATCC BAA-1158 / Py2)</name>
    <dbReference type="NCBI Taxonomy" id="78245"/>
    <lineage>
        <taxon>Bacteria</taxon>
        <taxon>Pseudomonadati</taxon>
        <taxon>Pseudomonadota</taxon>
        <taxon>Alphaproteobacteria</taxon>
        <taxon>Hyphomicrobiales</taxon>
        <taxon>Xanthobacteraceae</taxon>
        <taxon>Xanthobacter</taxon>
    </lineage>
</organism>
<keyword evidence="3" id="KW-1185">Reference proteome</keyword>
<evidence type="ECO:0000259" key="1">
    <source>
        <dbReference type="Pfam" id="PF13521"/>
    </source>
</evidence>
<evidence type="ECO:0000313" key="2">
    <source>
        <dbReference type="EMBL" id="ABS65831.1"/>
    </source>
</evidence>
<name>A7ICT8_XANP2</name>
<dbReference type="InterPro" id="IPR027417">
    <property type="entry name" value="P-loop_NTPase"/>
</dbReference>
<dbReference type="KEGG" id="xau:Xaut_0575"/>
<proteinExistence type="predicted"/>
<dbReference type="Proteomes" id="UP000002417">
    <property type="component" value="Chromosome"/>
</dbReference>
<dbReference type="AlphaFoldDB" id="A7ICT8"/>
<sequence>MRQGSKAEIVCAAGQFKRRAPEMNEMVGMDRYVVISGCSGGGKSTLIAELARRGFAAVEEPGRRIVAEQIRSGGSDLPWVDLAAFARRAIAMALDDRSTAFAQSGWVFFDRGLVDAAVALEYATGEPISETLCNAHRYNRTVFMTPPWPEIFSGDDARQHDLSAAIAEYERLIAAYPKLGYEVTILPRVSVADRADFIIGQLEALNQVD</sequence>
<dbReference type="eggNOG" id="COG3911">
    <property type="taxonomic scope" value="Bacteria"/>
</dbReference>